<evidence type="ECO:0000256" key="2">
    <source>
        <dbReference type="ARBA" id="ARBA00006671"/>
    </source>
</evidence>
<dbReference type="PANTHER" id="PTHR33420">
    <property type="entry name" value="FIMBRIAL SUBUNIT ELFA-RELATED"/>
    <property type="match status" value="1"/>
</dbReference>
<dbReference type="PANTHER" id="PTHR33420:SF3">
    <property type="entry name" value="FIMBRIAL SUBUNIT ELFA"/>
    <property type="match status" value="1"/>
</dbReference>
<evidence type="ECO:0000313" key="8">
    <source>
        <dbReference type="Proteomes" id="UP000028653"/>
    </source>
</evidence>
<dbReference type="AlphaFoldDB" id="A0A085G8D4"/>
<dbReference type="InterPro" id="IPR000259">
    <property type="entry name" value="Adhesion_dom_fimbrial"/>
</dbReference>
<feature type="signal peptide" evidence="5">
    <location>
        <begin position="1"/>
        <end position="19"/>
    </location>
</feature>
<name>A0A085G8D4_9ENTR</name>
<evidence type="ECO:0000259" key="6">
    <source>
        <dbReference type="Pfam" id="PF00419"/>
    </source>
</evidence>
<proteinExistence type="inferred from homology"/>
<dbReference type="Pfam" id="PF00419">
    <property type="entry name" value="Fimbrial"/>
    <property type="match status" value="1"/>
</dbReference>
<keyword evidence="4" id="KW-0281">Fimbrium</keyword>
<dbReference type="InterPro" id="IPR050263">
    <property type="entry name" value="Bact_Fimbrial_Adh_Pro"/>
</dbReference>
<dbReference type="InterPro" id="IPR036937">
    <property type="entry name" value="Adhesion_dom_fimbrial_sf"/>
</dbReference>
<evidence type="ECO:0000313" key="7">
    <source>
        <dbReference type="EMBL" id="KFC79979.1"/>
    </source>
</evidence>
<feature type="domain" description="Fimbrial-type adhesion" evidence="6">
    <location>
        <begin position="29"/>
        <end position="175"/>
    </location>
</feature>
<evidence type="ECO:0000256" key="3">
    <source>
        <dbReference type="ARBA" id="ARBA00022729"/>
    </source>
</evidence>
<dbReference type="RefSeq" id="WP_034497380.1">
    <property type="nucleotide sequence ID" value="NZ_JMPI01000047.1"/>
</dbReference>
<organism evidence="7 8">
    <name type="scientific">Buttiauxella agrestis ATCC 33320</name>
    <dbReference type="NCBI Taxonomy" id="1006004"/>
    <lineage>
        <taxon>Bacteria</taxon>
        <taxon>Pseudomonadati</taxon>
        <taxon>Pseudomonadota</taxon>
        <taxon>Gammaproteobacteria</taxon>
        <taxon>Enterobacterales</taxon>
        <taxon>Enterobacteriaceae</taxon>
        <taxon>Buttiauxella</taxon>
    </lineage>
</organism>
<dbReference type="GO" id="GO:0009289">
    <property type="term" value="C:pilus"/>
    <property type="evidence" value="ECO:0007669"/>
    <property type="project" value="UniProtKB-SubCell"/>
</dbReference>
<keyword evidence="8" id="KW-1185">Reference proteome</keyword>
<dbReference type="InterPro" id="IPR008966">
    <property type="entry name" value="Adhesion_dom_sf"/>
</dbReference>
<evidence type="ECO:0000256" key="4">
    <source>
        <dbReference type="ARBA" id="ARBA00023263"/>
    </source>
</evidence>
<dbReference type="Proteomes" id="UP000028653">
    <property type="component" value="Unassembled WGS sequence"/>
</dbReference>
<reference evidence="7 8" key="1">
    <citation type="submission" date="2014-05" db="EMBL/GenBank/DDBJ databases">
        <title>ATOL: Assembling a taxonomically balanced genome-scale reconstruction of the evolutionary history of the Enterobacteriaceae.</title>
        <authorList>
            <person name="Plunkett G.III."/>
            <person name="Neeno-Eckwall E.C."/>
            <person name="Glasner J.D."/>
            <person name="Perna N.T."/>
        </authorList>
    </citation>
    <scope>NUCLEOTIDE SEQUENCE [LARGE SCALE GENOMIC DNA]</scope>
    <source>
        <strain evidence="7 8">ATCC 33320</strain>
    </source>
</reference>
<gene>
    <name evidence="7" type="ORF">GBAG_2941</name>
</gene>
<dbReference type="EMBL" id="JMPI01000047">
    <property type="protein sequence ID" value="KFC79979.1"/>
    <property type="molecule type" value="Genomic_DNA"/>
</dbReference>
<comment type="caution">
    <text evidence="7">The sequence shown here is derived from an EMBL/GenBank/DDBJ whole genome shotgun (WGS) entry which is preliminary data.</text>
</comment>
<evidence type="ECO:0000256" key="1">
    <source>
        <dbReference type="ARBA" id="ARBA00004561"/>
    </source>
</evidence>
<protein>
    <recommendedName>
        <fullName evidence="6">Fimbrial-type adhesion domain-containing protein</fullName>
    </recommendedName>
</protein>
<dbReference type="STRING" id="1006004.GBAG_2941"/>
<dbReference type="Gene3D" id="2.60.40.1090">
    <property type="entry name" value="Fimbrial-type adhesion domain"/>
    <property type="match status" value="1"/>
</dbReference>
<comment type="subcellular location">
    <subcellularLocation>
        <location evidence="1">Fimbrium</location>
    </subcellularLocation>
</comment>
<dbReference type="GO" id="GO:0043709">
    <property type="term" value="P:cell adhesion involved in single-species biofilm formation"/>
    <property type="evidence" value="ECO:0007669"/>
    <property type="project" value="TreeGrafter"/>
</dbReference>
<accession>A0A085G8D4</accession>
<sequence>MKKISLLTLLVLLSPITHAADPSNLPFEATGKITQNSCQMALSQEVVINAVSFDKMHDAAYVKSKGADSNATLLVINATECSPGTVSASIIGTADANDPELLGITQGDGYAKHVGIAFISAQNNAIVAPNTGTATQTGGTESQHNFEFQINPVKETNSTAEPGKIKATAQIHINYL</sequence>
<evidence type="ECO:0000256" key="5">
    <source>
        <dbReference type="SAM" id="SignalP"/>
    </source>
</evidence>
<keyword evidence="3 5" id="KW-0732">Signal</keyword>
<feature type="chain" id="PRO_5001791051" description="Fimbrial-type adhesion domain-containing protein" evidence="5">
    <location>
        <begin position="20"/>
        <end position="176"/>
    </location>
</feature>
<comment type="similarity">
    <text evidence="2">Belongs to the fimbrial protein family.</text>
</comment>
<dbReference type="SUPFAM" id="SSF49401">
    <property type="entry name" value="Bacterial adhesins"/>
    <property type="match status" value="1"/>
</dbReference>